<dbReference type="AlphaFoldDB" id="A0A6V8HHB7"/>
<dbReference type="PANTHER" id="PTHR35518:SF2">
    <property type="entry name" value="MAINTENANCE OF TELOMERE CAPPING PROTEIN 6"/>
    <property type="match status" value="1"/>
</dbReference>
<organism evidence="12 13">
    <name type="scientific">Talaromyces pinophilus</name>
    <name type="common">Penicillium pinophilum</name>
    <dbReference type="NCBI Taxonomy" id="128442"/>
    <lineage>
        <taxon>Eukaryota</taxon>
        <taxon>Fungi</taxon>
        <taxon>Dikarya</taxon>
        <taxon>Ascomycota</taxon>
        <taxon>Pezizomycotina</taxon>
        <taxon>Eurotiomycetes</taxon>
        <taxon>Eurotiomycetidae</taxon>
        <taxon>Eurotiales</taxon>
        <taxon>Trichocomaceae</taxon>
        <taxon>Talaromyces</taxon>
        <taxon>Talaromyces sect. Talaromyces</taxon>
    </lineage>
</organism>
<evidence type="ECO:0000256" key="2">
    <source>
        <dbReference type="ARBA" id="ARBA00022692"/>
    </source>
</evidence>
<keyword evidence="6" id="KW-0325">Glycoprotein</keyword>
<sequence length="570" mass="62584">MQLSSMSGSYTSDFSLLNSTFWVDLLSQRDVSSQVPINYVTQPSIALTAACFGNNQYLRDAGSLCLSDLLTIGYRRFIIDVYWSHSNQQWLLCPVSIPSTPTTDESDESPYTLGNYTCSGLFDLTTITDVLHSYIRFSSADIDSTLLFVVFNVHAAADSNNPDQPAPTLSSTELPPQSHLLGEIANKDLDAFIYTPPELAKERSNLNESWYHGTSSRTSVLREYFTTITDADNILSTPDGWPCQAYLINKLAKRLILGRGSIDPQLQGYNVSGDEPYIFSANYIENVVDVSTTSDRNGLQSGCFYNPQTTSLKNINSSWSLSTLDGIGPNTSSSAALLLQNYTGCGISPVINQTLGGQTANIEVDPYRNISISSMWSWAVGEPRNASSLPGYEQISANNDVLRCAMLDPTSNGHWRAGNCSNAYRAACRVDSNPYSWILSDSKQSFSDSCNICSSGSKFDVPRTGLENTYLYHTVLSTSNDSTTVNEPVWINLNSINVQYCWVMGGANATCIYIGDADNVGRRTILVPTIAAIIILVITASTIFVKCNSNRRISRRKRVSQGWDYEGVPS</sequence>
<comment type="subcellular location">
    <subcellularLocation>
        <location evidence="1">Membrane</location>
        <topology evidence="1">Single-pass type I membrane protein</topology>
    </subcellularLocation>
</comment>
<evidence type="ECO:0000256" key="1">
    <source>
        <dbReference type="ARBA" id="ARBA00004479"/>
    </source>
</evidence>
<dbReference type="InterPro" id="IPR057530">
    <property type="entry name" value="TIM-barrel_MTC6"/>
</dbReference>
<accession>A0A6V8HHB7</accession>
<evidence type="ECO:0000256" key="8">
    <source>
        <dbReference type="ARBA" id="ARBA00038159"/>
    </source>
</evidence>
<reference evidence="13" key="1">
    <citation type="journal article" date="2015" name="Genome Announc.">
        <title>Draft genome sequence of Talaromyces cellulolyticus strain Y-94, a source of lignocellulosic biomass-degrading enzymes.</title>
        <authorList>
            <person name="Fujii T."/>
            <person name="Koike H."/>
            <person name="Sawayama S."/>
            <person name="Yano S."/>
            <person name="Inoue H."/>
        </authorList>
    </citation>
    <scope>NUCLEOTIDE SEQUENCE [LARGE SCALE GENOMIC DNA]</scope>
    <source>
        <strain evidence="13">Y-94</strain>
    </source>
</reference>
<comment type="function">
    <text evidence="7">May be involved in telomere capping.</text>
</comment>
<dbReference type="Pfam" id="PF25506">
    <property type="entry name" value="TIM-barrel_MTC6"/>
    <property type="match status" value="1"/>
</dbReference>
<feature type="domain" description="MTC6 partial TIM-barrel" evidence="11">
    <location>
        <begin position="23"/>
        <end position="357"/>
    </location>
</feature>
<dbReference type="GO" id="GO:0016020">
    <property type="term" value="C:membrane"/>
    <property type="evidence" value="ECO:0007669"/>
    <property type="project" value="UniProtKB-SubCell"/>
</dbReference>
<evidence type="ECO:0000256" key="5">
    <source>
        <dbReference type="ARBA" id="ARBA00023136"/>
    </source>
</evidence>
<protein>
    <recommendedName>
        <fullName evidence="9">Maintenance of telomere capping protein 6</fullName>
    </recommendedName>
</protein>
<evidence type="ECO:0000256" key="3">
    <source>
        <dbReference type="ARBA" id="ARBA00022729"/>
    </source>
</evidence>
<gene>
    <name evidence="12" type="ORF">TCE0_024r07685</name>
</gene>
<evidence type="ECO:0000256" key="9">
    <source>
        <dbReference type="ARBA" id="ARBA00039865"/>
    </source>
</evidence>
<keyword evidence="13" id="KW-1185">Reference proteome</keyword>
<proteinExistence type="inferred from homology"/>
<name>A0A6V8HHB7_TALPI</name>
<comment type="similarity">
    <text evidence="8">Belongs to the MTC6 family.</text>
</comment>
<dbReference type="EMBL" id="DF933820">
    <property type="protein sequence ID" value="GAM37618.1"/>
    <property type="molecule type" value="Genomic_DNA"/>
</dbReference>
<evidence type="ECO:0000256" key="10">
    <source>
        <dbReference type="SAM" id="Phobius"/>
    </source>
</evidence>
<dbReference type="Proteomes" id="UP000053095">
    <property type="component" value="Unassembled WGS sequence"/>
</dbReference>
<evidence type="ECO:0000313" key="12">
    <source>
        <dbReference type="EMBL" id="GAM37618.1"/>
    </source>
</evidence>
<dbReference type="InterPro" id="IPR051008">
    <property type="entry name" value="Telomere_Capping_Maintenance"/>
</dbReference>
<keyword evidence="5 10" id="KW-0472">Membrane</keyword>
<evidence type="ECO:0000259" key="11">
    <source>
        <dbReference type="Pfam" id="PF25506"/>
    </source>
</evidence>
<evidence type="ECO:0000256" key="4">
    <source>
        <dbReference type="ARBA" id="ARBA00022989"/>
    </source>
</evidence>
<feature type="transmembrane region" description="Helical" evidence="10">
    <location>
        <begin position="525"/>
        <end position="547"/>
    </location>
</feature>
<evidence type="ECO:0000313" key="13">
    <source>
        <dbReference type="Proteomes" id="UP000053095"/>
    </source>
</evidence>
<dbReference type="PANTHER" id="PTHR35518">
    <property type="entry name" value="MAINTENANCE OF TELOMOERE CAPPING"/>
    <property type="match status" value="1"/>
</dbReference>
<keyword evidence="3" id="KW-0732">Signal</keyword>
<keyword evidence="2 10" id="KW-0812">Transmembrane</keyword>
<evidence type="ECO:0000256" key="6">
    <source>
        <dbReference type="ARBA" id="ARBA00023180"/>
    </source>
</evidence>
<evidence type="ECO:0000256" key="7">
    <source>
        <dbReference type="ARBA" id="ARBA00037703"/>
    </source>
</evidence>
<comment type="caution">
    <text evidence="12">The sequence shown here is derived from an EMBL/GenBank/DDBJ whole genome shotgun (WGS) entry which is preliminary data.</text>
</comment>
<keyword evidence="4 10" id="KW-1133">Transmembrane helix</keyword>